<protein>
    <recommendedName>
        <fullName evidence="13">PA14 domain-containing protein</fullName>
    </recommendedName>
</protein>
<keyword evidence="2" id="KW-0812">Transmembrane</keyword>
<dbReference type="Pfam" id="PF07691">
    <property type="entry name" value="PA14"/>
    <property type="match status" value="1"/>
</dbReference>
<evidence type="ECO:0000256" key="1">
    <source>
        <dbReference type="ARBA" id="ARBA00004167"/>
    </source>
</evidence>
<feature type="compositionally biased region" description="Acidic residues" evidence="8">
    <location>
        <begin position="186"/>
        <end position="196"/>
    </location>
</feature>
<dbReference type="SUPFAM" id="SSF56988">
    <property type="entry name" value="Anthrax protective antigen"/>
    <property type="match status" value="1"/>
</dbReference>
<proteinExistence type="predicted"/>
<dbReference type="EMBL" id="JAHVJA010000027">
    <property type="protein sequence ID" value="MBY6142314.1"/>
    <property type="molecule type" value="Genomic_DNA"/>
</dbReference>
<evidence type="ECO:0000313" key="11">
    <source>
        <dbReference type="EMBL" id="MBY6142314.1"/>
    </source>
</evidence>
<keyword evidence="12" id="KW-1185">Reference proteome</keyword>
<dbReference type="SMART" id="SM00112">
    <property type="entry name" value="CA"/>
    <property type="match status" value="5"/>
</dbReference>
<dbReference type="PROSITE" id="PS51820">
    <property type="entry name" value="PA14"/>
    <property type="match status" value="1"/>
</dbReference>
<dbReference type="CDD" id="cd11304">
    <property type="entry name" value="Cadherin_repeat"/>
    <property type="match status" value="5"/>
</dbReference>
<evidence type="ECO:0000256" key="6">
    <source>
        <dbReference type="ARBA" id="ARBA00022989"/>
    </source>
</evidence>
<keyword evidence="7" id="KW-0472">Membrane</keyword>
<evidence type="ECO:0000313" key="12">
    <source>
        <dbReference type="Proteomes" id="UP000766629"/>
    </source>
</evidence>
<dbReference type="InterPro" id="IPR037524">
    <property type="entry name" value="PA14/GLEYA"/>
</dbReference>
<gene>
    <name evidence="11" type="ORF">KUV26_23060</name>
</gene>
<keyword evidence="5" id="KW-0106">Calcium</keyword>
<dbReference type="SMART" id="SM00758">
    <property type="entry name" value="PA14"/>
    <property type="match status" value="1"/>
</dbReference>
<dbReference type="SUPFAM" id="SSF49313">
    <property type="entry name" value="Cadherin-like"/>
    <property type="match status" value="5"/>
</dbReference>
<accession>A0ABS7NNR5</accession>
<feature type="region of interest" description="Disordered" evidence="8">
    <location>
        <begin position="1"/>
        <end position="197"/>
    </location>
</feature>
<evidence type="ECO:0000256" key="4">
    <source>
        <dbReference type="ARBA" id="ARBA00022737"/>
    </source>
</evidence>
<evidence type="ECO:0000256" key="7">
    <source>
        <dbReference type="ARBA" id="ARBA00023136"/>
    </source>
</evidence>
<feature type="domain" description="Cadherin" evidence="9">
    <location>
        <begin position="351"/>
        <end position="481"/>
    </location>
</feature>
<evidence type="ECO:0000259" key="9">
    <source>
        <dbReference type="PROSITE" id="PS50268"/>
    </source>
</evidence>
<organism evidence="11 12">
    <name type="scientific">Leisingera daeponensis</name>
    <dbReference type="NCBI Taxonomy" id="405746"/>
    <lineage>
        <taxon>Bacteria</taxon>
        <taxon>Pseudomonadati</taxon>
        <taxon>Pseudomonadota</taxon>
        <taxon>Alphaproteobacteria</taxon>
        <taxon>Rhodobacterales</taxon>
        <taxon>Roseobacteraceae</taxon>
        <taxon>Leisingera</taxon>
    </lineage>
</organism>
<name>A0ABS7NNR5_9RHOB</name>
<evidence type="ECO:0000256" key="2">
    <source>
        <dbReference type="ARBA" id="ARBA00022692"/>
    </source>
</evidence>
<keyword evidence="4" id="KW-0677">Repeat</keyword>
<dbReference type="Gene3D" id="2.60.40.60">
    <property type="entry name" value="Cadherins"/>
    <property type="match status" value="5"/>
</dbReference>
<keyword evidence="6" id="KW-1133">Transmembrane helix</keyword>
<evidence type="ECO:0000256" key="5">
    <source>
        <dbReference type="ARBA" id="ARBA00022837"/>
    </source>
</evidence>
<dbReference type="InterPro" id="IPR015919">
    <property type="entry name" value="Cadherin-like_sf"/>
</dbReference>
<evidence type="ECO:0000259" key="10">
    <source>
        <dbReference type="PROSITE" id="PS51820"/>
    </source>
</evidence>
<feature type="compositionally biased region" description="Basic and acidic residues" evidence="8">
    <location>
        <begin position="75"/>
        <end position="85"/>
    </location>
</feature>
<dbReference type="Proteomes" id="UP000766629">
    <property type="component" value="Unassembled WGS sequence"/>
</dbReference>
<feature type="compositionally biased region" description="Polar residues" evidence="8">
    <location>
        <begin position="100"/>
        <end position="111"/>
    </location>
</feature>
<dbReference type="PANTHER" id="PTHR24027:SF422">
    <property type="entry name" value="CADHERIN DOMAIN-CONTAINING PROTEIN"/>
    <property type="match status" value="1"/>
</dbReference>
<evidence type="ECO:0000256" key="8">
    <source>
        <dbReference type="SAM" id="MobiDB-lite"/>
    </source>
</evidence>
<comment type="subcellular location">
    <subcellularLocation>
        <location evidence="1">Membrane</location>
        <topology evidence="1">Single-pass membrane protein</topology>
    </subcellularLocation>
</comment>
<dbReference type="InterPro" id="IPR002126">
    <property type="entry name" value="Cadherin-like_dom"/>
</dbReference>
<dbReference type="PROSITE" id="PS50268">
    <property type="entry name" value="CADHERIN_2"/>
    <property type="match status" value="2"/>
</dbReference>
<comment type="caution">
    <text evidence="11">The sequence shown here is derived from an EMBL/GenBank/DDBJ whole genome shotgun (WGS) entry which is preliminary data.</text>
</comment>
<evidence type="ECO:0000256" key="3">
    <source>
        <dbReference type="ARBA" id="ARBA00022729"/>
    </source>
</evidence>
<feature type="compositionally biased region" description="Polar residues" evidence="8">
    <location>
        <begin position="7"/>
        <end position="20"/>
    </location>
</feature>
<dbReference type="InterPro" id="IPR011658">
    <property type="entry name" value="PA14_dom"/>
</dbReference>
<keyword evidence="3" id="KW-0732">Signal</keyword>
<dbReference type="InterPro" id="IPR039808">
    <property type="entry name" value="Cadherin"/>
</dbReference>
<dbReference type="RefSeq" id="WP_222510216.1">
    <property type="nucleotide sequence ID" value="NZ_JAHVJA010000027.1"/>
</dbReference>
<sequence>MAEESSNHPSGFQNSASNGDGNWLQETERELTAKTSNAAPTFGETDGIDDAERQALLHQGTAQFQKIEEEAPAPPDDRPAPDETVNHYTEITPPSPGRSDFTSLQQITSARNLPGDDPAPGAISGPQVDLAGDVPVAGLAESSAGTEPHPPETPASRGEGAGGKPADNAPAVGPVPDLPETGPLSDPEDPVTDEAPEGLALDNSSVAENADGAAIGTLSASDPEGGAVSFTVDDARFEVQGDGTLKLKDGISLDHEAEPSITVTVTATDAGGNSTDQDFTLTVTDVDEAPEGLALDNSSVVENAAGAAIGTLSASDPEGGAISFTVDDARFEVQGDGTLKLKDGISLDHETEPSITVTVTATDSGGNSTDQPFTLTVTDVDEAPQGVALDNGSVAENAPGAAIGTLSASDPEGGAVSFTVDDTRFEVQGDGTLKLKDGISLDHEAEPSITVTVTATDAGGNSTDQDFTLTVTDMNEDAGTFSLDNSALAENDAGATVGTISSDTPGGGPYSYSVDDARFEVQGDGTLKLKDGISLDHEAEPSITVTVTATDAGGNSTDQPFTLTVTDVDEAPEGLALDNSSVAENAAGAAIGTLSASDPEGGPVSFTVDDARFEVQGDGTLKLKDGISLDHEAEPSITVTVTATDAGGNSTNQDFTLTVTDVPVIPAAVTVSTSFHVEQIAVADGVLNILDIDYNSEPLDEFYTQSIDFPNTPFTFFDLLSPDVFATKVTGRIDIAEAGTYEFRLTTGDTALVWIDGASTIVKAVEGVVTVEVGSRTLSAGEHEVVIHHLDLTGDAEMTFEWRGPGETDFSLVTPSPLGSIENNDHAGFIIDVDTGTSTLEAVKLTNVPDNWVFSAGEETAVASGGEVDVTGWDLSQLVIAPASDDLGTVTLDLETTLRSTDGEVETGTTSFDVNVLPEDGIVLDVDIDLGILGAGVDLSMAAAQTDAEYASNALLPAEDLAASLDEDSVTPASDNGSPVLF</sequence>
<evidence type="ECO:0008006" key="13">
    <source>
        <dbReference type="Google" id="ProtNLM"/>
    </source>
</evidence>
<feature type="domain" description="PA14" evidence="10">
    <location>
        <begin position="684"/>
        <end position="817"/>
    </location>
</feature>
<feature type="domain" description="Cadherin" evidence="9">
    <location>
        <begin position="205"/>
        <end position="292"/>
    </location>
</feature>
<dbReference type="PANTHER" id="PTHR24027">
    <property type="entry name" value="CADHERIN-23"/>
    <property type="match status" value="1"/>
</dbReference>
<reference evidence="11 12" key="1">
    <citation type="submission" date="2021-06" db="EMBL/GenBank/DDBJ databases">
        <title>50 bacteria genomes isolated from Dapeng, Shenzhen, China.</title>
        <authorList>
            <person name="Zheng W."/>
            <person name="Yu S."/>
            <person name="Huang Y."/>
        </authorList>
    </citation>
    <scope>NUCLEOTIDE SEQUENCE [LARGE SCALE GENOMIC DNA]</scope>
    <source>
        <strain evidence="11 12">DP1N14-2</strain>
    </source>
</reference>